<keyword evidence="6 8" id="KW-0378">Hydrolase</keyword>
<evidence type="ECO:0000256" key="1">
    <source>
        <dbReference type="ARBA" id="ARBA00002608"/>
    </source>
</evidence>
<dbReference type="SUPFAM" id="SSF53474">
    <property type="entry name" value="alpha/beta-Hydrolases"/>
    <property type="match status" value="1"/>
</dbReference>
<evidence type="ECO:0000256" key="8">
    <source>
        <dbReference type="RuleBase" id="RU363068"/>
    </source>
</evidence>
<comment type="function">
    <text evidence="1 8">Serine hydrolase involved in the detoxification of formaldehyde.</text>
</comment>
<dbReference type="Pfam" id="PF00756">
    <property type="entry name" value="Esterase"/>
    <property type="match status" value="1"/>
</dbReference>
<comment type="catalytic activity">
    <reaction evidence="8">
        <text>S-formylglutathione + H2O = formate + glutathione + H(+)</text>
        <dbReference type="Rhea" id="RHEA:14961"/>
        <dbReference type="ChEBI" id="CHEBI:15377"/>
        <dbReference type="ChEBI" id="CHEBI:15378"/>
        <dbReference type="ChEBI" id="CHEBI:15740"/>
        <dbReference type="ChEBI" id="CHEBI:57688"/>
        <dbReference type="ChEBI" id="CHEBI:57925"/>
        <dbReference type="EC" id="3.1.2.12"/>
    </reaction>
</comment>
<dbReference type="GO" id="GO:0046294">
    <property type="term" value="P:formaldehyde catabolic process"/>
    <property type="evidence" value="ECO:0007669"/>
    <property type="project" value="InterPro"/>
</dbReference>
<dbReference type="PANTHER" id="PTHR10061">
    <property type="entry name" value="S-FORMYLGLUTATHIONE HYDROLASE"/>
    <property type="match status" value="1"/>
</dbReference>
<dbReference type="InterPro" id="IPR029058">
    <property type="entry name" value="AB_hydrolase_fold"/>
</dbReference>
<dbReference type="FunFam" id="3.40.50.1820:FF:000334">
    <property type="entry name" value="S-formylglutathione hydrolase"/>
    <property type="match status" value="1"/>
</dbReference>
<proteinExistence type="evidence at transcript level"/>
<comment type="subcellular location">
    <subcellularLocation>
        <location evidence="8">Cytoplasm</location>
    </subcellularLocation>
</comment>
<feature type="active site" description="Charge relay system" evidence="7">
    <location>
        <position position="261"/>
    </location>
</feature>
<feature type="active site" description="Charge relay system" evidence="7">
    <location>
        <position position="150"/>
    </location>
</feature>
<dbReference type="EC" id="3.1.2.12" evidence="3 8"/>
<sequence length="282" mass="31865">MTKITLISSNKIFEGYQKTYSHTSKELSCEMKFSIYLPVAANETKMPVLYWLSGLTCNELNFVQKAGAQKYAAKHGIILVCPDTSPRGIEIAGQDDSWDFGSGAGFYVDAIVDPWSRHYKMFSYITHELIDVINNNFPTIHDRQSIFGHSMGGHGAFICALKNPGLYRSVSAFAPISNPINCPWGVKAFTGYLGENKDEWKSWDSTELVAAYNGPSLELFIDQGKEDNFYTDKQLLPENLVEACRSAQFPVILNMREGYDHSYFFIATFIGEHIDYHARFLK</sequence>
<keyword evidence="8" id="KW-0963">Cytoplasm</keyword>
<protein>
    <recommendedName>
        <fullName evidence="4 8">S-formylglutathione hydrolase</fullName>
        <ecNumber evidence="3 8">3.1.2.12</ecNumber>
    </recommendedName>
</protein>
<accession>U5EZ10</accession>
<dbReference type="InterPro" id="IPR014186">
    <property type="entry name" value="S-formylglutathione_hydrol"/>
</dbReference>
<dbReference type="Gene3D" id="3.40.50.1820">
    <property type="entry name" value="alpha/beta hydrolase"/>
    <property type="match status" value="1"/>
</dbReference>
<dbReference type="AlphaFoldDB" id="U5EZ10"/>
<feature type="active site" description="Charge relay system" evidence="7">
    <location>
        <position position="227"/>
    </location>
</feature>
<evidence type="ECO:0000256" key="5">
    <source>
        <dbReference type="ARBA" id="ARBA00022487"/>
    </source>
</evidence>
<keyword evidence="5 8" id="KW-0719">Serine esterase</keyword>
<dbReference type="GO" id="GO:0005829">
    <property type="term" value="C:cytosol"/>
    <property type="evidence" value="ECO:0007669"/>
    <property type="project" value="TreeGrafter"/>
</dbReference>
<dbReference type="EMBL" id="GANO01001635">
    <property type="protein sequence ID" value="JAB58236.1"/>
    <property type="molecule type" value="mRNA"/>
</dbReference>
<evidence type="ECO:0000256" key="2">
    <source>
        <dbReference type="ARBA" id="ARBA00005622"/>
    </source>
</evidence>
<evidence type="ECO:0000256" key="6">
    <source>
        <dbReference type="ARBA" id="ARBA00022801"/>
    </source>
</evidence>
<dbReference type="InterPro" id="IPR000801">
    <property type="entry name" value="Esterase-like"/>
</dbReference>
<evidence type="ECO:0000256" key="7">
    <source>
        <dbReference type="PIRSR" id="PIRSR614186-1"/>
    </source>
</evidence>
<comment type="similarity">
    <text evidence="2 8">Belongs to the esterase D family.</text>
</comment>
<dbReference type="PANTHER" id="PTHR10061:SF0">
    <property type="entry name" value="S-FORMYLGLUTATHIONE HYDROLASE"/>
    <property type="match status" value="1"/>
</dbReference>
<organism evidence="9">
    <name type="scientific">Corethrella appendiculata</name>
    <dbReference type="NCBI Taxonomy" id="1370023"/>
    <lineage>
        <taxon>Eukaryota</taxon>
        <taxon>Metazoa</taxon>
        <taxon>Ecdysozoa</taxon>
        <taxon>Arthropoda</taxon>
        <taxon>Hexapoda</taxon>
        <taxon>Insecta</taxon>
        <taxon>Pterygota</taxon>
        <taxon>Neoptera</taxon>
        <taxon>Endopterygota</taxon>
        <taxon>Diptera</taxon>
        <taxon>Nematocera</taxon>
        <taxon>Culicoidea</taxon>
        <taxon>Chaoboridae</taxon>
        <taxon>Corethrella</taxon>
    </lineage>
</organism>
<evidence type="ECO:0000313" key="9">
    <source>
        <dbReference type="EMBL" id="JAB58236.1"/>
    </source>
</evidence>
<dbReference type="NCBIfam" id="TIGR02821">
    <property type="entry name" value="fghA_ester_D"/>
    <property type="match status" value="1"/>
</dbReference>
<evidence type="ECO:0000256" key="4">
    <source>
        <dbReference type="ARBA" id="ARBA00016774"/>
    </source>
</evidence>
<dbReference type="GO" id="GO:0052689">
    <property type="term" value="F:carboxylic ester hydrolase activity"/>
    <property type="evidence" value="ECO:0007669"/>
    <property type="project" value="UniProtKB-KW"/>
</dbReference>
<reference evidence="9" key="1">
    <citation type="journal article" date="2014" name="Insect Biochem. Mol. Biol.">
        <title>An insight into the sialome of the frog biting fly, Corethrella appendiculata.</title>
        <authorList>
            <person name="Ribeiro J.M.C."/>
            <person name="Chagas A.C."/>
            <person name="Pham V.M."/>
            <person name="Lounibos L.P."/>
            <person name="Calvo E."/>
        </authorList>
    </citation>
    <scope>NUCLEOTIDE SEQUENCE</scope>
    <source>
        <tissue evidence="9">Salivary glands</tissue>
    </source>
</reference>
<evidence type="ECO:0000256" key="3">
    <source>
        <dbReference type="ARBA" id="ARBA00012479"/>
    </source>
</evidence>
<name>U5EZ10_9DIPT</name>
<dbReference type="GO" id="GO:0018738">
    <property type="term" value="F:S-formylglutathione hydrolase activity"/>
    <property type="evidence" value="ECO:0007669"/>
    <property type="project" value="UniProtKB-EC"/>
</dbReference>